<dbReference type="EMBL" id="JASGOQ010000001">
    <property type="protein sequence ID" value="MDV5389937.1"/>
    <property type="molecule type" value="Genomic_DNA"/>
</dbReference>
<evidence type="ECO:0000313" key="4">
    <source>
        <dbReference type="EMBL" id="MDI5831364.1"/>
    </source>
</evidence>
<dbReference type="AlphaFoldDB" id="A0A073KPW6"/>
<sequence>MILKRGLFLLIGCLALGLGLLGIIVPLLPTVPFILLAAFCFARSSTRLHQWLMTHPWFADALTQWQEHRAMRPGLKRRAMLLSGLSFSVSILVVPIVWVKLLLLTMAIGLLWYLKTIPEIES</sequence>
<dbReference type="Pfam" id="PF04304">
    <property type="entry name" value="DUF454"/>
    <property type="match status" value="1"/>
</dbReference>
<dbReference type="Proteomes" id="UP001159075">
    <property type="component" value="Unassembled WGS sequence"/>
</dbReference>
<dbReference type="RefSeq" id="WP_037417764.1">
    <property type="nucleotide sequence ID" value="NZ_AP026732.1"/>
</dbReference>
<reference evidence="3" key="1">
    <citation type="journal article" date="2019" name="Int J Environ Res Public Health">
        <title>Characterization of Chromosome-Mediated BlaOXA-894 in Shewanella xiamenensis Isolated from Pig Wastewater.</title>
        <authorList>
            <person name="Zou H."/>
            <person name="Zhou Z."/>
            <person name="Xia H."/>
            <person name="Zhao Q."/>
            <person name="Li X."/>
        </authorList>
    </citation>
    <scope>NUCLEOTIDE SEQUENCE</scope>
    <source>
        <strain evidence="3">2015oxa</strain>
    </source>
</reference>
<dbReference type="OrthoDB" id="9816293at2"/>
<dbReference type="EMBL" id="JAOTLW010000006">
    <property type="protein sequence ID" value="MDI5831364.1"/>
    <property type="molecule type" value="Genomic_DNA"/>
</dbReference>
<dbReference type="PANTHER" id="PTHR35813">
    <property type="entry name" value="INNER MEMBRANE PROTEIN YBAN"/>
    <property type="match status" value="1"/>
</dbReference>
<comment type="subcellular location">
    <subcellularLocation>
        <location evidence="1">Cell inner membrane</location>
        <topology evidence="1">Multi-pass membrane protein</topology>
    </subcellularLocation>
</comment>
<dbReference type="PIRSF" id="PIRSF016789">
    <property type="entry name" value="DUF454"/>
    <property type="match status" value="1"/>
</dbReference>
<evidence type="ECO:0000313" key="7">
    <source>
        <dbReference type="Proteomes" id="UP001187859"/>
    </source>
</evidence>
<keyword evidence="6" id="KW-1185">Reference proteome</keyword>
<reference evidence="5" key="4">
    <citation type="submission" date="2023-05" db="EMBL/GenBank/DDBJ databases">
        <title>Colonisation of extended spectrum b-lactamase- and carbapenemase-producing bacteria on hospital surfaces from low- and middle-income countries.</title>
        <authorList>
            <person name="Nieto-Rosado M."/>
            <person name="Sands K."/>
            <person name="Iregbu K."/>
            <person name="Zahra R."/>
            <person name="Mazarati J.B."/>
            <person name="Mehtar S."/>
            <person name="Barnards-Group B."/>
            <person name="Walsh T.R."/>
        </authorList>
    </citation>
    <scope>NUCLEOTIDE SEQUENCE</scope>
    <source>
        <strain evidence="5">PP-E493</strain>
    </source>
</reference>
<reference evidence="4 6" key="3">
    <citation type="submission" date="2022-09" db="EMBL/GenBank/DDBJ databases">
        <title>The outer-membrane cytochrome OmcA is essential for infection of Shewanella oneidensis by a zebrafish-associated bacteriophage.</title>
        <authorList>
            <person name="Grenfell A.W."/>
            <person name="Intile P."/>
            <person name="Mcfarlane J."/>
            <person name="Leung D."/>
            <person name="Abdalla K."/>
            <person name="Wold M."/>
            <person name="Kees E."/>
            <person name="Gralnick J."/>
        </authorList>
    </citation>
    <scope>NUCLEOTIDE SEQUENCE [LARGE SCALE GENOMIC DNA]</scope>
    <source>
        <strain evidence="4 6">NF-5</strain>
    </source>
</reference>
<protein>
    <recommendedName>
        <fullName evidence="1">Inner membrane protein</fullName>
    </recommendedName>
</protein>
<evidence type="ECO:0000313" key="3">
    <source>
        <dbReference type="EMBL" id="MDG5900270.1"/>
    </source>
</evidence>
<organism evidence="5 7">
    <name type="scientific">Shewanella xiamenensis</name>
    <dbReference type="NCBI Taxonomy" id="332186"/>
    <lineage>
        <taxon>Bacteria</taxon>
        <taxon>Pseudomonadati</taxon>
        <taxon>Pseudomonadota</taxon>
        <taxon>Gammaproteobacteria</taxon>
        <taxon>Alteromonadales</taxon>
        <taxon>Shewanellaceae</taxon>
        <taxon>Shewanella</taxon>
    </lineage>
</organism>
<keyword evidence="1" id="KW-1003">Cell membrane</keyword>
<feature type="transmembrane region" description="Helical" evidence="2">
    <location>
        <begin position="6"/>
        <end position="39"/>
    </location>
</feature>
<feature type="transmembrane region" description="Helical" evidence="2">
    <location>
        <begin position="81"/>
        <end position="114"/>
    </location>
</feature>
<evidence type="ECO:0000313" key="5">
    <source>
        <dbReference type="EMBL" id="MDV5389937.1"/>
    </source>
</evidence>
<dbReference type="Proteomes" id="UP001152518">
    <property type="component" value="Unassembled WGS sequence"/>
</dbReference>
<keyword evidence="1" id="KW-0997">Cell inner membrane</keyword>
<evidence type="ECO:0000256" key="1">
    <source>
        <dbReference type="PIRNR" id="PIRNR016789"/>
    </source>
</evidence>
<dbReference type="GO" id="GO:0005886">
    <property type="term" value="C:plasma membrane"/>
    <property type="evidence" value="ECO:0007669"/>
    <property type="project" value="UniProtKB-SubCell"/>
</dbReference>
<gene>
    <name evidence="3" type="ORF">E2650_10315</name>
    <name evidence="4" type="ORF">ODY93_07295</name>
    <name evidence="5" type="ORF">QM089_06615</name>
</gene>
<dbReference type="PANTHER" id="PTHR35813:SF1">
    <property type="entry name" value="INNER MEMBRANE PROTEIN YBAN"/>
    <property type="match status" value="1"/>
</dbReference>
<dbReference type="Proteomes" id="UP001187859">
    <property type="component" value="Unassembled WGS sequence"/>
</dbReference>
<dbReference type="EMBL" id="SUNE01000005">
    <property type="protein sequence ID" value="MDG5900270.1"/>
    <property type="molecule type" value="Genomic_DNA"/>
</dbReference>
<keyword evidence="2" id="KW-0812">Transmembrane</keyword>
<name>A0A073KPW6_9GAMM</name>
<comment type="caution">
    <text evidence="5">The sequence shown here is derived from an EMBL/GenBank/DDBJ whole genome shotgun (WGS) entry which is preliminary data.</text>
</comment>
<reference evidence="3" key="2">
    <citation type="submission" date="2019-04" db="EMBL/GenBank/DDBJ databases">
        <authorList>
            <person name="Zou H."/>
        </authorList>
    </citation>
    <scope>NUCLEOTIDE SEQUENCE</scope>
    <source>
        <strain evidence="3">2015oxa</strain>
    </source>
</reference>
<keyword evidence="2" id="KW-1133">Transmembrane helix</keyword>
<evidence type="ECO:0000313" key="6">
    <source>
        <dbReference type="Proteomes" id="UP001159075"/>
    </source>
</evidence>
<accession>A0A073KPW6</accession>
<dbReference type="GeneID" id="75189124"/>
<keyword evidence="1 2" id="KW-0472">Membrane</keyword>
<dbReference type="InterPro" id="IPR007401">
    <property type="entry name" value="DUF454"/>
</dbReference>
<evidence type="ECO:0000256" key="2">
    <source>
        <dbReference type="SAM" id="Phobius"/>
    </source>
</evidence>
<proteinExistence type="predicted"/>